<dbReference type="EMBL" id="JAINDJ010000003">
    <property type="protein sequence ID" value="KAG9453170.1"/>
    <property type="molecule type" value="Genomic_DNA"/>
</dbReference>
<gene>
    <name evidence="1" type="ORF">H6P81_006074</name>
</gene>
<name>A0AAV7EWB3_ARIFI</name>
<organism evidence="1 2">
    <name type="scientific">Aristolochia fimbriata</name>
    <name type="common">White veined hardy Dutchman's pipe vine</name>
    <dbReference type="NCBI Taxonomy" id="158543"/>
    <lineage>
        <taxon>Eukaryota</taxon>
        <taxon>Viridiplantae</taxon>
        <taxon>Streptophyta</taxon>
        <taxon>Embryophyta</taxon>
        <taxon>Tracheophyta</taxon>
        <taxon>Spermatophyta</taxon>
        <taxon>Magnoliopsida</taxon>
        <taxon>Magnoliidae</taxon>
        <taxon>Piperales</taxon>
        <taxon>Aristolochiaceae</taxon>
        <taxon>Aristolochia</taxon>
    </lineage>
</organism>
<proteinExistence type="predicted"/>
<dbReference type="AlphaFoldDB" id="A0AAV7EWB3"/>
<evidence type="ECO:0000313" key="1">
    <source>
        <dbReference type="EMBL" id="KAG9453170.1"/>
    </source>
</evidence>
<reference evidence="1 2" key="1">
    <citation type="submission" date="2021-07" db="EMBL/GenBank/DDBJ databases">
        <title>The Aristolochia fimbriata genome: insights into angiosperm evolution, floral development and chemical biosynthesis.</title>
        <authorList>
            <person name="Jiao Y."/>
        </authorList>
    </citation>
    <scope>NUCLEOTIDE SEQUENCE [LARGE SCALE GENOMIC DNA]</scope>
    <source>
        <strain evidence="1">IBCAS-2021</strain>
        <tissue evidence="1">Leaf</tissue>
    </source>
</reference>
<accession>A0AAV7EWB3</accession>
<comment type="caution">
    <text evidence="1">The sequence shown here is derived from an EMBL/GenBank/DDBJ whole genome shotgun (WGS) entry which is preliminary data.</text>
</comment>
<sequence>MDPMYEDLKGKHGVVTSSSFPSQPSLLQLMRVIQNSGYQDSQHLSNTIADFGCQPKDGV</sequence>
<evidence type="ECO:0000313" key="2">
    <source>
        <dbReference type="Proteomes" id="UP000825729"/>
    </source>
</evidence>
<keyword evidence="2" id="KW-1185">Reference proteome</keyword>
<dbReference type="Proteomes" id="UP000825729">
    <property type="component" value="Unassembled WGS sequence"/>
</dbReference>
<protein>
    <submittedName>
        <fullName evidence="1">Uncharacterized protein</fullName>
    </submittedName>
</protein>